<evidence type="ECO:0000256" key="7">
    <source>
        <dbReference type="ARBA" id="ARBA00022984"/>
    </source>
</evidence>
<dbReference type="Pfam" id="PF00275">
    <property type="entry name" value="EPSP_synthase"/>
    <property type="match status" value="1"/>
</dbReference>
<comment type="caution">
    <text evidence="15">The sequence shown here is derived from an EMBL/GenBank/DDBJ whole genome shotgun (WGS) entry which is preliminary data.</text>
</comment>
<protein>
    <recommendedName>
        <fullName evidence="13">UDP-N-acetylglucosamine 1-carboxyvinyltransferase</fullName>
        <ecNumber evidence="13">2.5.1.7</ecNumber>
    </recommendedName>
    <alternativeName>
        <fullName evidence="13">Enoylpyruvate transferase</fullName>
    </alternativeName>
    <alternativeName>
        <fullName evidence="13">UDP-N-acetylglucosamine enolpyruvyl transferase</fullName>
        <shortName evidence="13">EPT</shortName>
    </alternativeName>
</protein>
<dbReference type="GO" id="GO:0008760">
    <property type="term" value="F:UDP-N-acetylglucosamine 1-carboxyvinyltransferase activity"/>
    <property type="evidence" value="ECO:0007669"/>
    <property type="project" value="UniProtKB-UniRule"/>
</dbReference>
<keyword evidence="16" id="KW-1185">Reference proteome</keyword>
<dbReference type="InterPro" id="IPR013792">
    <property type="entry name" value="RNA3'P_cycl/enolpyr_Trfase_a/b"/>
</dbReference>
<comment type="similarity">
    <text evidence="11 13">Belongs to the EPSP synthase family. MurA subfamily.</text>
</comment>
<accession>A0A916S0W1</accession>
<dbReference type="PROSITE" id="PS51257">
    <property type="entry name" value="PROKAR_LIPOPROTEIN"/>
    <property type="match status" value="1"/>
</dbReference>
<dbReference type="InterPro" id="IPR001986">
    <property type="entry name" value="Enolpyruvate_Tfrase_dom"/>
</dbReference>
<dbReference type="NCBIfam" id="NF006873">
    <property type="entry name" value="PRK09369.1"/>
    <property type="match status" value="1"/>
</dbReference>
<evidence type="ECO:0000259" key="14">
    <source>
        <dbReference type="Pfam" id="PF00275"/>
    </source>
</evidence>
<dbReference type="NCBIfam" id="TIGR01072">
    <property type="entry name" value="murA"/>
    <property type="match status" value="1"/>
</dbReference>
<evidence type="ECO:0000256" key="9">
    <source>
        <dbReference type="ARBA" id="ARBA00023316"/>
    </source>
</evidence>
<comment type="pathway">
    <text evidence="2 13">Cell wall biogenesis; peptidoglycan biosynthesis.</text>
</comment>
<dbReference type="PANTHER" id="PTHR43783:SF2">
    <property type="entry name" value="UDP-N-ACETYLGLUCOSAMINE 1-CARBOXYVINYLTRANSFERASE 2"/>
    <property type="match status" value="1"/>
</dbReference>
<comment type="catalytic activity">
    <reaction evidence="12 13">
        <text>phosphoenolpyruvate + UDP-N-acetyl-alpha-D-glucosamine = UDP-N-acetyl-3-O-(1-carboxyvinyl)-alpha-D-glucosamine + phosphate</text>
        <dbReference type="Rhea" id="RHEA:18681"/>
        <dbReference type="ChEBI" id="CHEBI:43474"/>
        <dbReference type="ChEBI" id="CHEBI:57705"/>
        <dbReference type="ChEBI" id="CHEBI:58702"/>
        <dbReference type="ChEBI" id="CHEBI:68483"/>
        <dbReference type="EC" id="2.5.1.7"/>
    </reaction>
</comment>
<keyword evidence="9 13" id="KW-0961">Cell wall biogenesis/degradation</keyword>
<keyword evidence="4 13" id="KW-0132">Cell division</keyword>
<evidence type="ECO:0000256" key="2">
    <source>
        <dbReference type="ARBA" id="ARBA00004752"/>
    </source>
</evidence>
<dbReference type="InterPro" id="IPR005750">
    <property type="entry name" value="UDP_GlcNAc_COvinyl_MurA"/>
</dbReference>
<evidence type="ECO:0000256" key="3">
    <source>
        <dbReference type="ARBA" id="ARBA00022490"/>
    </source>
</evidence>
<organism evidence="15 16">
    <name type="scientific">Ornithinibacillus halotolerans</name>
    <dbReference type="NCBI Taxonomy" id="1274357"/>
    <lineage>
        <taxon>Bacteria</taxon>
        <taxon>Bacillati</taxon>
        <taxon>Bacillota</taxon>
        <taxon>Bacilli</taxon>
        <taxon>Bacillales</taxon>
        <taxon>Bacillaceae</taxon>
        <taxon>Ornithinibacillus</taxon>
    </lineage>
</organism>
<evidence type="ECO:0000256" key="12">
    <source>
        <dbReference type="ARBA" id="ARBA00047527"/>
    </source>
</evidence>
<feature type="binding site" evidence="13">
    <location>
        <position position="327"/>
    </location>
    <ligand>
        <name>UDP-N-acetyl-alpha-D-glucosamine</name>
        <dbReference type="ChEBI" id="CHEBI:57705"/>
    </ligand>
</feature>
<sequence length="431" mass="46108">MKAIRVDYSPGVKGTVHIPGAKNSSLALLAAACLSDEVVTLQGIPNIGDFRVICKMGEEVGLKIERDLLGDVHIDPTGIHSTTFDPVKSSSFRTAYYFVGALLAKYGKVSVGYPGGDDFVSRPMDQHIKAFEMMGATLTYHKNYYVVEAKELTGATIYFDTITSGATMNAMLAATRAKGETVLYNAARDPEVVDTAMLLNEMGAKVTGAGTSTIRITGVSHLHGCTHRVIPDRLIAGSFLIAAGVAGGSITVKDVIPEHLGSLISKLKEVGLEIELGDQEITAYAGSKLKASRVRTAMYPGFATDLQQSMTTLLTQAHGKSIIAEKIFPKRFNHVGQLRKMGADIRVRSGVAFVKGKAHLQGAMVHTSDIRAGISLILAGIVAEGTTYITGVEHIERGYEDVVQAFQSLGVSVSKENINFGRNNDVSNDVM</sequence>
<keyword evidence="10" id="KW-0670">Pyruvate</keyword>
<feature type="binding site" evidence="13">
    <location>
        <begin position="22"/>
        <end position="23"/>
    </location>
    <ligand>
        <name>phosphoenolpyruvate</name>
        <dbReference type="ChEBI" id="CHEBI:58702"/>
    </ligand>
</feature>
<dbReference type="GO" id="GO:0051301">
    <property type="term" value="P:cell division"/>
    <property type="evidence" value="ECO:0007669"/>
    <property type="project" value="UniProtKB-KW"/>
</dbReference>
<comment type="caution">
    <text evidence="13">Lacks conserved residue(s) required for the propagation of feature annotation.</text>
</comment>
<dbReference type="SUPFAM" id="SSF55205">
    <property type="entry name" value="EPT/RTPC-like"/>
    <property type="match status" value="1"/>
</dbReference>
<reference evidence="15" key="1">
    <citation type="journal article" date="2014" name="Int. J. Syst. Evol. Microbiol.">
        <title>Complete genome sequence of Corynebacterium casei LMG S-19264T (=DSM 44701T), isolated from a smear-ripened cheese.</title>
        <authorList>
            <consortium name="US DOE Joint Genome Institute (JGI-PGF)"/>
            <person name="Walter F."/>
            <person name="Albersmeier A."/>
            <person name="Kalinowski J."/>
            <person name="Ruckert C."/>
        </authorList>
    </citation>
    <scope>NUCLEOTIDE SEQUENCE</scope>
    <source>
        <strain evidence="15">CGMCC 1.12408</strain>
    </source>
</reference>
<comment type="subcellular location">
    <subcellularLocation>
        <location evidence="1 13">Cytoplasm</location>
    </subcellularLocation>
</comment>
<proteinExistence type="inferred from homology"/>
<evidence type="ECO:0000256" key="11">
    <source>
        <dbReference type="ARBA" id="ARBA00038367"/>
    </source>
</evidence>
<evidence type="ECO:0000256" key="13">
    <source>
        <dbReference type="HAMAP-Rule" id="MF_00111"/>
    </source>
</evidence>
<dbReference type="Gene3D" id="3.65.10.10">
    <property type="entry name" value="Enolpyruvate transferase domain"/>
    <property type="match status" value="2"/>
</dbReference>
<dbReference type="Proteomes" id="UP000613512">
    <property type="component" value="Unassembled WGS sequence"/>
</dbReference>
<feature type="domain" description="Enolpyruvate transferase" evidence="14">
    <location>
        <begin position="12"/>
        <end position="404"/>
    </location>
</feature>
<evidence type="ECO:0000256" key="8">
    <source>
        <dbReference type="ARBA" id="ARBA00023306"/>
    </source>
</evidence>
<name>A0A916S0W1_9BACI</name>
<dbReference type="EMBL" id="BMEY01000009">
    <property type="protein sequence ID" value="GGA77127.1"/>
    <property type="molecule type" value="Genomic_DNA"/>
</dbReference>
<feature type="active site" description="Proton donor" evidence="13">
    <location>
        <position position="117"/>
    </location>
</feature>
<dbReference type="EC" id="2.5.1.7" evidence="13"/>
<comment type="function">
    <text evidence="13">Cell wall formation. Adds enolpyruvyl to UDP-N-acetylglucosamine.</text>
</comment>
<feature type="binding site" evidence="13">
    <location>
        <position position="93"/>
    </location>
    <ligand>
        <name>UDP-N-acetyl-alpha-D-glucosamine</name>
        <dbReference type="ChEBI" id="CHEBI:57705"/>
    </ligand>
</feature>
<feature type="binding site" evidence="13">
    <location>
        <begin position="122"/>
        <end position="126"/>
    </location>
    <ligand>
        <name>UDP-N-acetyl-alpha-D-glucosamine</name>
        <dbReference type="ChEBI" id="CHEBI:57705"/>
    </ligand>
</feature>
<evidence type="ECO:0000313" key="15">
    <source>
        <dbReference type="EMBL" id="GGA77127.1"/>
    </source>
</evidence>
<evidence type="ECO:0000313" key="16">
    <source>
        <dbReference type="Proteomes" id="UP000613512"/>
    </source>
</evidence>
<reference evidence="15" key="2">
    <citation type="submission" date="2020-09" db="EMBL/GenBank/DDBJ databases">
        <authorList>
            <person name="Sun Q."/>
            <person name="Zhou Y."/>
        </authorList>
    </citation>
    <scope>NUCLEOTIDE SEQUENCE</scope>
    <source>
        <strain evidence="15">CGMCC 1.12408</strain>
    </source>
</reference>
<dbReference type="PANTHER" id="PTHR43783">
    <property type="entry name" value="UDP-N-ACETYLGLUCOSAMINE 1-CARBOXYVINYLTRANSFERASE"/>
    <property type="match status" value="1"/>
</dbReference>
<dbReference type="GO" id="GO:0008360">
    <property type="term" value="P:regulation of cell shape"/>
    <property type="evidence" value="ECO:0007669"/>
    <property type="project" value="UniProtKB-KW"/>
</dbReference>
<keyword evidence="6 13" id="KW-0133">Cell shape</keyword>
<dbReference type="GO" id="GO:0071555">
    <property type="term" value="P:cell wall organization"/>
    <property type="evidence" value="ECO:0007669"/>
    <property type="project" value="UniProtKB-KW"/>
</dbReference>
<dbReference type="InterPro" id="IPR050068">
    <property type="entry name" value="MurA_subfamily"/>
</dbReference>
<feature type="binding site" evidence="13">
    <location>
        <position position="305"/>
    </location>
    <ligand>
        <name>UDP-N-acetyl-alpha-D-glucosamine</name>
        <dbReference type="ChEBI" id="CHEBI:57705"/>
    </ligand>
</feature>
<dbReference type="GO" id="GO:0005737">
    <property type="term" value="C:cytoplasm"/>
    <property type="evidence" value="ECO:0007669"/>
    <property type="project" value="UniProtKB-SubCell"/>
</dbReference>
<evidence type="ECO:0000256" key="10">
    <source>
        <dbReference type="ARBA" id="ARBA00023317"/>
    </source>
</evidence>
<dbReference type="GO" id="GO:0009252">
    <property type="term" value="P:peptidoglycan biosynthetic process"/>
    <property type="evidence" value="ECO:0007669"/>
    <property type="project" value="UniProtKB-UniRule"/>
</dbReference>
<evidence type="ECO:0000256" key="6">
    <source>
        <dbReference type="ARBA" id="ARBA00022960"/>
    </source>
</evidence>
<keyword evidence="7 13" id="KW-0573">Peptidoglycan synthesis</keyword>
<keyword evidence="3 13" id="KW-0963">Cytoplasm</keyword>
<dbReference type="AlphaFoldDB" id="A0A916S0W1"/>
<dbReference type="InterPro" id="IPR036968">
    <property type="entry name" value="Enolpyruvate_Tfrase_sf"/>
</dbReference>
<dbReference type="GO" id="GO:0019277">
    <property type="term" value="P:UDP-N-acetylgalactosamine biosynthetic process"/>
    <property type="evidence" value="ECO:0007669"/>
    <property type="project" value="InterPro"/>
</dbReference>
<dbReference type="CDD" id="cd01555">
    <property type="entry name" value="UdpNAET"/>
    <property type="match status" value="1"/>
</dbReference>
<gene>
    <name evidence="15" type="primary">murA2</name>
    <name evidence="13" type="synonym">murA</name>
    <name evidence="15" type="ORF">GCM10008025_20940</name>
</gene>
<evidence type="ECO:0000256" key="1">
    <source>
        <dbReference type="ARBA" id="ARBA00004496"/>
    </source>
</evidence>
<evidence type="ECO:0000256" key="5">
    <source>
        <dbReference type="ARBA" id="ARBA00022679"/>
    </source>
</evidence>
<keyword evidence="8 13" id="KW-0131">Cell cycle</keyword>
<keyword evidence="5 13" id="KW-0808">Transferase</keyword>
<evidence type="ECO:0000256" key="4">
    <source>
        <dbReference type="ARBA" id="ARBA00022618"/>
    </source>
</evidence>
<dbReference type="HAMAP" id="MF_00111">
    <property type="entry name" value="MurA"/>
    <property type="match status" value="1"/>
</dbReference>